<protein>
    <submittedName>
        <fullName evidence="3">Membrane-associated protein, putative</fullName>
    </submittedName>
</protein>
<accession>A0A0S4JTZ4</accession>
<feature type="signal peptide" evidence="2">
    <location>
        <begin position="1"/>
        <end position="16"/>
    </location>
</feature>
<sequence length="496" mass="54963">MFVALIIGCFVALVVASSASETRTTSAIIASLTDSSYGHEPLELVQLQETVTIEAATLHQHLYINVNPVWGDLAAGDGASIEWTACGGQFRSHWELEFDVDEYPQANELFRDAKQHTRCGVASAVVCGDSGQSQQLHFQSYVGRVMSKLSVATSSELEWRDSTPQHQRPIGVAVLNTSRRAHQCQALLAPESTLCTQHMVTILSRNSGDHILDDVSMTYPEVLSSPWHQLTLRIHRNATHVMIVKRLRLVASHKLVPWVREYVPPNVGSSVTTRRQTPPSSPPLDWGVRWSVQNTYNGEGVIDIVITPPHTNTSLQGKVSGDLAVQALLMFPTTQLRPLLHTLAHNTHFTVRRLLHDHELATLTVIVEVAPAAFHRELDGSTHAVLRLPFVPVFGPLSQRPPDANKRYLLPQPMLQVVSDACTSPNSDQQQQSGWTHLFLQKPHRCYSWYRSPAEHLVHVSLAVPDSAMVFNAVSIALLPFSVLLGTILRRTGRDV</sequence>
<name>A0A0S4JTZ4_BODSA</name>
<evidence type="ECO:0000256" key="2">
    <source>
        <dbReference type="SAM" id="SignalP"/>
    </source>
</evidence>
<keyword evidence="1" id="KW-0812">Transmembrane</keyword>
<gene>
    <name evidence="3" type="ORF">BSAL_44645</name>
</gene>
<organism evidence="3 4">
    <name type="scientific">Bodo saltans</name>
    <name type="common">Flagellated protozoan</name>
    <dbReference type="NCBI Taxonomy" id="75058"/>
    <lineage>
        <taxon>Eukaryota</taxon>
        <taxon>Discoba</taxon>
        <taxon>Euglenozoa</taxon>
        <taxon>Kinetoplastea</taxon>
        <taxon>Metakinetoplastina</taxon>
        <taxon>Eubodonida</taxon>
        <taxon>Bodonidae</taxon>
        <taxon>Bodo</taxon>
    </lineage>
</organism>
<evidence type="ECO:0000256" key="1">
    <source>
        <dbReference type="SAM" id="Phobius"/>
    </source>
</evidence>
<evidence type="ECO:0000313" key="4">
    <source>
        <dbReference type="Proteomes" id="UP000051952"/>
    </source>
</evidence>
<feature type="chain" id="PRO_5006622838" evidence="2">
    <location>
        <begin position="17"/>
        <end position="496"/>
    </location>
</feature>
<proteinExistence type="predicted"/>
<dbReference type="EMBL" id="CYKH01002191">
    <property type="protein sequence ID" value="CUG93755.1"/>
    <property type="molecule type" value="Genomic_DNA"/>
</dbReference>
<evidence type="ECO:0000313" key="3">
    <source>
        <dbReference type="EMBL" id="CUG93755.1"/>
    </source>
</evidence>
<dbReference type="AlphaFoldDB" id="A0A0S4JTZ4"/>
<dbReference type="VEuPathDB" id="TriTrypDB:BSAL_44645"/>
<keyword evidence="1" id="KW-0472">Membrane</keyword>
<dbReference type="OrthoDB" id="278477at2759"/>
<feature type="transmembrane region" description="Helical" evidence="1">
    <location>
        <begin position="469"/>
        <end position="489"/>
    </location>
</feature>
<keyword evidence="1" id="KW-1133">Transmembrane helix</keyword>
<dbReference type="Proteomes" id="UP000051952">
    <property type="component" value="Unassembled WGS sequence"/>
</dbReference>
<keyword evidence="4" id="KW-1185">Reference proteome</keyword>
<reference evidence="4" key="1">
    <citation type="submission" date="2015-09" db="EMBL/GenBank/DDBJ databases">
        <authorList>
            <consortium name="Pathogen Informatics"/>
        </authorList>
    </citation>
    <scope>NUCLEOTIDE SEQUENCE [LARGE SCALE GENOMIC DNA]</scope>
    <source>
        <strain evidence="4">Lake Konstanz</strain>
    </source>
</reference>
<keyword evidence="2" id="KW-0732">Signal</keyword>